<gene>
    <name evidence="2" type="ORF">ACFQJC_06655</name>
</gene>
<sequence length="41" mass="4731">MRFQSIYTPEGVYKLFLLVLGMALLLAVAYLILYTNAYIPF</sequence>
<proteinExistence type="predicted"/>
<dbReference type="Proteomes" id="UP001596481">
    <property type="component" value="Unassembled WGS sequence"/>
</dbReference>
<protein>
    <submittedName>
        <fullName evidence="2">Uncharacterized protein</fullName>
    </submittedName>
</protein>
<keyword evidence="1" id="KW-0472">Membrane</keyword>
<keyword evidence="1" id="KW-1133">Transmembrane helix</keyword>
<evidence type="ECO:0000313" key="2">
    <source>
        <dbReference type="EMBL" id="MFC7203188.1"/>
    </source>
</evidence>
<dbReference type="RefSeq" id="WP_390222528.1">
    <property type="nucleotide sequence ID" value="NZ_JBHTAA010000002.1"/>
</dbReference>
<comment type="caution">
    <text evidence="2">The sequence shown here is derived from an EMBL/GenBank/DDBJ whole genome shotgun (WGS) entry which is preliminary data.</text>
</comment>
<evidence type="ECO:0000313" key="3">
    <source>
        <dbReference type="Proteomes" id="UP001596481"/>
    </source>
</evidence>
<keyword evidence="1" id="KW-0812">Transmembrane</keyword>
<keyword evidence="3" id="KW-1185">Reference proteome</keyword>
<dbReference type="EMBL" id="JBHTAA010000002">
    <property type="protein sequence ID" value="MFC7203188.1"/>
    <property type="molecule type" value="Genomic_DNA"/>
</dbReference>
<dbReference type="AlphaFoldDB" id="A0ABD5ZDD6"/>
<organism evidence="2 3">
    <name type="scientific">Haloferax namakaokahaiae</name>
    <dbReference type="NCBI Taxonomy" id="1748331"/>
    <lineage>
        <taxon>Archaea</taxon>
        <taxon>Methanobacteriati</taxon>
        <taxon>Methanobacteriota</taxon>
        <taxon>Stenosarchaea group</taxon>
        <taxon>Halobacteria</taxon>
        <taxon>Halobacteriales</taxon>
        <taxon>Haloferacaceae</taxon>
        <taxon>Haloferax</taxon>
    </lineage>
</organism>
<name>A0ABD5ZDD6_9EURY</name>
<evidence type="ECO:0000256" key="1">
    <source>
        <dbReference type="SAM" id="Phobius"/>
    </source>
</evidence>
<accession>A0ABD5ZDD6</accession>
<reference evidence="2 3" key="1">
    <citation type="journal article" date="2019" name="Int. J. Syst. Evol. Microbiol.">
        <title>The Global Catalogue of Microorganisms (GCM) 10K type strain sequencing project: providing services to taxonomists for standard genome sequencing and annotation.</title>
        <authorList>
            <consortium name="The Broad Institute Genomics Platform"/>
            <consortium name="The Broad Institute Genome Sequencing Center for Infectious Disease"/>
            <person name="Wu L."/>
            <person name="Ma J."/>
        </authorList>
    </citation>
    <scope>NUCLEOTIDE SEQUENCE [LARGE SCALE GENOMIC DNA]</scope>
    <source>
        <strain evidence="2 3">DSM 29988</strain>
    </source>
</reference>
<feature type="transmembrane region" description="Helical" evidence="1">
    <location>
        <begin position="12"/>
        <end position="33"/>
    </location>
</feature>